<reference evidence="3" key="1">
    <citation type="submission" date="2016-10" db="EMBL/GenBank/DDBJ databases">
        <authorList>
            <person name="Varghese N."/>
            <person name="Submissions S."/>
        </authorList>
    </citation>
    <scope>NUCLEOTIDE SEQUENCE [LARGE SCALE GENOMIC DNA]</scope>
    <source>
        <strain evidence="3">CCM 7469</strain>
    </source>
</reference>
<protein>
    <submittedName>
        <fullName evidence="2">Group 4 capsule polysaccharide lipoprotein gfcB, YjbF</fullName>
    </submittedName>
</protein>
<dbReference type="InterPro" id="IPR021308">
    <property type="entry name" value="GfcB"/>
</dbReference>
<evidence type="ECO:0000256" key="1">
    <source>
        <dbReference type="SAM" id="SignalP"/>
    </source>
</evidence>
<feature type="chain" id="PRO_5011609207" evidence="1">
    <location>
        <begin position="19"/>
        <end position="219"/>
    </location>
</feature>
<dbReference type="RefSeq" id="WP_090261298.1">
    <property type="nucleotide sequence ID" value="NZ_FNDS01000002.1"/>
</dbReference>
<feature type="signal peptide" evidence="1">
    <location>
        <begin position="1"/>
        <end position="18"/>
    </location>
</feature>
<organism evidence="2 3">
    <name type="scientific">Pseudomonas panipatensis</name>
    <dbReference type="NCBI Taxonomy" id="428992"/>
    <lineage>
        <taxon>Bacteria</taxon>
        <taxon>Pseudomonadati</taxon>
        <taxon>Pseudomonadota</taxon>
        <taxon>Gammaproteobacteria</taxon>
        <taxon>Pseudomonadales</taxon>
        <taxon>Pseudomonadaceae</taxon>
        <taxon>Pseudomonas</taxon>
    </lineage>
</organism>
<dbReference type="AlphaFoldDB" id="A0A1G8DNE4"/>
<accession>A0A1G8DNE4</accession>
<dbReference type="Gene3D" id="2.40.360.10">
    <property type="entry name" value="YmcC-like"/>
    <property type="match status" value="1"/>
</dbReference>
<dbReference type="PROSITE" id="PS51257">
    <property type="entry name" value="PROKAR_LIPOPROTEIN"/>
    <property type="match status" value="1"/>
</dbReference>
<sequence>MRLLRFAVLSGTALSLCACNPLMQASWDTLSAASSGPPSLHLSQAQVDALPYYQIELQTAAGEAVMALVRQQGDLQYWMASSNQVLMLRDGLVVRSVGFSDNLAATRLSADAPFHGGLHRVADGQTSERWIDLASGYRLGVPLHSRFHKVGLEQVRILERDYSLLRVDERLSAPLLGMDATNSYWVDPADGFVMLSRQQLTPELQVAITQLRPYRGAGR</sequence>
<gene>
    <name evidence="2" type="ORF">SAMN05216272_10250</name>
</gene>
<dbReference type="SUPFAM" id="SSF159270">
    <property type="entry name" value="YmcC-like"/>
    <property type="match status" value="1"/>
</dbReference>
<dbReference type="OrthoDB" id="7001949at2"/>
<keyword evidence="2" id="KW-0449">Lipoprotein</keyword>
<proteinExistence type="predicted"/>
<keyword evidence="3" id="KW-1185">Reference proteome</keyword>
<evidence type="ECO:0000313" key="2">
    <source>
        <dbReference type="EMBL" id="SDH58940.1"/>
    </source>
</evidence>
<dbReference type="STRING" id="428992.SAMN05216272_10250"/>
<dbReference type="Proteomes" id="UP000199636">
    <property type="component" value="Unassembled WGS sequence"/>
</dbReference>
<name>A0A1G8DNE4_9PSED</name>
<keyword evidence="1" id="KW-0732">Signal</keyword>
<dbReference type="EMBL" id="FNDS01000002">
    <property type="protein sequence ID" value="SDH58940.1"/>
    <property type="molecule type" value="Genomic_DNA"/>
</dbReference>
<evidence type="ECO:0000313" key="3">
    <source>
        <dbReference type="Proteomes" id="UP000199636"/>
    </source>
</evidence>
<dbReference type="Pfam" id="PF11102">
    <property type="entry name" value="YjbF"/>
    <property type="match status" value="1"/>
</dbReference>
<dbReference type="InterPro" id="IPR023373">
    <property type="entry name" value="YmcC_sf"/>
</dbReference>